<dbReference type="SUPFAM" id="SSF55729">
    <property type="entry name" value="Acyl-CoA N-acyltransferases (Nat)"/>
    <property type="match status" value="1"/>
</dbReference>
<dbReference type="Proteomes" id="UP000176424">
    <property type="component" value="Unassembled WGS sequence"/>
</dbReference>
<evidence type="ECO:0000313" key="3">
    <source>
        <dbReference type="Proteomes" id="UP000176424"/>
    </source>
</evidence>
<dbReference type="CDD" id="cd04301">
    <property type="entry name" value="NAT_SF"/>
    <property type="match status" value="1"/>
</dbReference>
<organism evidence="2 3">
    <name type="scientific">Candidatus Amesbacteria bacterium RIFOXYB1_FULL_44_23</name>
    <dbReference type="NCBI Taxonomy" id="1797263"/>
    <lineage>
        <taxon>Bacteria</taxon>
        <taxon>Candidatus Amesiibacteriota</taxon>
    </lineage>
</organism>
<sequence>MATIESITQSSDLARIARLYDRVFTGPPWFDPPLGEKRGIAYIQKELSQQLAVALLAVISDAPVGFAWGYQLNWLKFSETKYDTQEGQEKMAKFSPGLQSYFYISEVGVDPRYQKQKIGTQLAEKLSQAGSPLLMRTLDTSPMLSIAIKKLLMQPIVGLDLEKKDPENPRRVILIKQ</sequence>
<evidence type="ECO:0000259" key="1">
    <source>
        <dbReference type="PROSITE" id="PS51186"/>
    </source>
</evidence>
<dbReference type="Pfam" id="PF00583">
    <property type="entry name" value="Acetyltransf_1"/>
    <property type="match status" value="1"/>
</dbReference>
<dbReference type="InterPro" id="IPR000182">
    <property type="entry name" value="GNAT_dom"/>
</dbReference>
<evidence type="ECO:0000313" key="2">
    <source>
        <dbReference type="EMBL" id="OGD08186.1"/>
    </source>
</evidence>
<accession>A0A1F4ZQU4</accession>
<protein>
    <recommendedName>
        <fullName evidence="1">N-acetyltransferase domain-containing protein</fullName>
    </recommendedName>
</protein>
<feature type="domain" description="N-acetyltransferase" evidence="1">
    <location>
        <begin position="2"/>
        <end position="177"/>
    </location>
</feature>
<dbReference type="EMBL" id="MEXR01000062">
    <property type="protein sequence ID" value="OGD08186.1"/>
    <property type="molecule type" value="Genomic_DNA"/>
</dbReference>
<gene>
    <name evidence="2" type="ORF">A2397_05600</name>
</gene>
<name>A0A1F4ZQU4_9BACT</name>
<reference evidence="2 3" key="1">
    <citation type="journal article" date="2016" name="Nat. Commun.">
        <title>Thousands of microbial genomes shed light on interconnected biogeochemical processes in an aquifer system.</title>
        <authorList>
            <person name="Anantharaman K."/>
            <person name="Brown C.T."/>
            <person name="Hug L.A."/>
            <person name="Sharon I."/>
            <person name="Castelle C.J."/>
            <person name="Probst A.J."/>
            <person name="Thomas B.C."/>
            <person name="Singh A."/>
            <person name="Wilkins M.J."/>
            <person name="Karaoz U."/>
            <person name="Brodie E.L."/>
            <person name="Williams K.H."/>
            <person name="Hubbard S.S."/>
            <person name="Banfield J.F."/>
        </authorList>
    </citation>
    <scope>NUCLEOTIDE SEQUENCE [LARGE SCALE GENOMIC DNA]</scope>
</reference>
<dbReference type="GO" id="GO:0016747">
    <property type="term" value="F:acyltransferase activity, transferring groups other than amino-acyl groups"/>
    <property type="evidence" value="ECO:0007669"/>
    <property type="project" value="InterPro"/>
</dbReference>
<dbReference type="AlphaFoldDB" id="A0A1F4ZQU4"/>
<dbReference type="Gene3D" id="3.40.630.30">
    <property type="match status" value="1"/>
</dbReference>
<proteinExistence type="predicted"/>
<dbReference type="STRING" id="1797263.A2397_05600"/>
<comment type="caution">
    <text evidence="2">The sequence shown here is derived from an EMBL/GenBank/DDBJ whole genome shotgun (WGS) entry which is preliminary data.</text>
</comment>
<dbReference type="PROSITE" id="PS51186">
    <property type="entry name" value="GNAT"/>
    <property type="match status" value="1"/>
</dbReference>
<dbReference type="InterPro" id="IPR016181">
    <property type="entry name" value="Acyl_CoA_acyltransferase"/>
</dbReference>